<name>A0A9N9IQ24_9GLOM</name>
<comment type="caution">
    <text evidence="1">The sequence shown here is derived from an EMBL/GenBank/DDBJ whole genome shotgun (WGS) entry which is preliminary data.</text>
</comment>
<dbReference type="Proteomes" id="UP000789570">
    <property type="component" value="Unassembled WGS sequence"/>
</dbReference>
<sequence>GKQRALALWQSTLTDNTSQWHETKIAGKKFRLNHVAVGNNLANMATVPLPARATGALIIPAHDVHTDEDWSYAGDTLQELYLWRTTYTTEVRKQQELIFGNLIQNNLLIREYYRKLCKYAKLAQIGDHEKRMQFLRGLNPENKLEVKRLGLNRALNNNLIENLEEIEKEKSEMLLGENIYNQLIAQKASINQGITTADVEKIINARIQALLQEQITQSNQL</sequence>
<reference evidence="1" key="1">
    <citation type="submission" date="2021-06" db="EMBL/GenBank/DDBJ databases">
        <authorList>
            <person name="Kallberg Y."/>
            <person name="Tangrot J."/>
            <person name="Rosling A."/>
        </authorList>
    </citation>
    <scope>NUCLEOTIDE SEQUENCE</scope>
    <source>
        <strain evidence="1">UK204</strain>
    </source>
</reference>
<feature type="non-terminal residue" evidence="1">
    <location>
        <position position="1"/>
    </location>
</feature>
<gene>
    <name evidence="1" type="ORF">FCALED_LOCUS15815</name>
</gene>
<accession>A0A9N9IQ24</accession>
<dbReference type="EMBL" id="CAJVPQ010015849">
    <property type="protein sequence ID" value="CAG8743869.1"/>
    <property type="molecule type" value="Genomic_DNA"/>
</dbReference>
<proteinExistence type="predicted"/>
<keyword evidence="2" id="KW-1185">Reference proteome</keyword>
<dbReference type="AlphaFoldDB" id="A0A9N9IQ24"/>
<organism evidence="1 2">
    <name type="scientific">Funneliformis caledonium</name>
    <dbReference type="NCBI Taxonomy" id="1117310"/>
    <lineage>
        <taxon>Eukaryota</taxon>
        <taxon>Fungi</taxon>
        <taxon>Fungi incertae sedis</taxon>
        <taxon>Mucoromycota</taxon>
        <taxon>Glomeromycotina</taxon>
        <taxon>Glomeromycetes</taxon>
        <taxon>Glomerales</taxon>
        <taxon>Glomeraceae</taxon>
        <taxon>Funneliformis</taxon>
    </lineage>
</organism>
<feature type="non-terminal residue" evidence="1">
    <location>
        <position position="221"/>
    </location>
</feature>
<dbReference type="OrthoDB" id="2435067at2759"/>
<evidence type="ECO:0000313" key="2">
    <source>
        <dbReference type="Proteomes" id="UP000789570"/>
    </source>
</evidence>
<protein>
    <submittedName>
        <fullName evidence="1">9790_t:CDS:1</fullName>
    </submittedName>
</protein>
<evidence type="ECO:0000313" key="1">
    <source>
        <dbReference type="EMBL" id="CAG8743869.1"/>
    </source>
</evidence>